<dbReference type="AlphaFoldDB" id="E7C2A1"/>
<keyword evidence="8" id="KW-0057">Aromatic amino acid biosynthesis</keyword>
<evidence type="ECO:0000256" key="8">
    <source>
        <dbReference type="HAMAP-Rule" id="MF_00169"/>
    </source>
</evidence>
<protein>
    <recommendedName>
        <fullName evidence="6 8">3-dehydroquinate dehydratase</fullName>
        <shortName evidence="8">3-dehydroquinase</shortName>
        <ecNumber evidence="6 8">4.2.1.10</ecNumber>
    </recommendedName>
    <alternativeName>
        <fullName evidence="8">Type II DHQase</fullName>
    </alternativeName>
</protein>
<dbReference type="InterPro" id="IPR001874">
    <property type="entry name" value="DHquinase_II"/>
</dbReference>
<sequence length="144" mass="15891">MKKIGLLNGPNLDRLGRREPSIYGSLTLEQIEAKVKEKAISIDCEIEAFQSNHEGALIDRIHHWGDNRYDGLIINPGGLTHTSVALRDAVVASGLKTVEVHLSNIHAREEFRHKSMISDIAVAVVAGMSHHGYLSALRYLSEEA</sequence>
<feature type="binding site" evidence="8 10">
    <location>
        <position position="88"/>
    </location>
    <ligand>
        <name>substrate</name>
    </ligand>
</feature>
<dbReference type="NCBIfam" id="TIGR01088">
    <property type="entry name" value="aroQ"/>
    <property type="match status" value="1"/>
</dbReference>
<feature type="active site" description="Proton acceptor" evidence="8 9">
    <location>
        <position position="23"/>
    </location>
</feature>
<dbReference type="GO" id="GO:0009423">
    <property type="term" value="P:chorismate biosynthetic process"/>
    <property type="evidence" value="ECO:0007669"/>
    <property type="project" value="UniProtKB-UniRule"/>
</dbReference>
<evidence type="ECO:0000256" key="6">
    <source>
        <dbReference type="ARBA" id="ARBA00012060"/>
    </source>
</evidence>
<evidence type="ECO:0000256" key="11">
    <source>
        <dbReference type="PIRSR" id="PIRSR001399-3"/>
    </source>
</evidence>
<evidence type="ECO:0000256" key="5">
    <source>
        <dbReference type="ARBA" id="ARBA00011193"/>
    </source>
</evidence>
<proteinExistence type="inferred from homology"/>
<evidence type="ECO:0000256" key="10">
    <source>
        <dbReference type="PIRSR" id="PIRSR001399-2"/>
    </source>
</evidence>
<dbReference type="NCBIfam" id="NF003806">
    <property type="entry name" value="PRK05395.1-3"/>
    <property type="match status" value="1"/>
</dbReference>
<dbReference type="NCBIfam" id="NF003807">
    <property type="entry name" value="PRK05395.1-4"/>
    <property type="match status" value="1"/>
</dbReference>
<comment type="catalytic activity">
    <reaction evidence="1 8">
        <text>3-dehydroquinate = 3-dehydroshikimate + H2O</text>
        <dbReference type="Rhea" id="RHEA:21096"/>
        <dbReference type="ChEBI" id="CHEBI:15377"/>
        <dbReference type="ChEBI" id="CHEBI:16630"/>
        <dbReference type="ChEBI" id="CHEBI:32364"/>
        <dbReference type="EC" id="4.2.1.10"/>
    </reaction>
</comment>
<dbReference type="Pfam" id="PF01220">
    <property type="entry name" value="DHquinase_II"/>
    <property type="match status" value="1"/>
</dbReference>
<dbReference type="EC" id="4.2.1.10" evidence="6 8"/>
<feature type="binding site" evidence="8 10">
    <location>
        <begin position="102"/>
        <end position="103"/>
    </location>
    <ligand>
        <name>substrate</name>
    </ligand>
</feature>
<name>E7C2A1_9BACT</name>
<evidence type="ECO:0000256" key="2">
    <source>
        <dbReference type="ARBA" id="ARBA00003924"/>
    </source>
</evidence>
<dbReference type="GO" id="GO:0008652">
    <property type="term" value="P:amino acid biosynthetic process"/>
    <property type="evidence" value="ECO:0007669"/>
    <property type="project" value="UniProtKB-KW"/>
</dbReference>
<dbReference type="PROSITE" id="PS01029">
    <property type="entry name" value="DEHYDROQUINASE_II"/>
    <property type="match status" value="1"/>
</dbReference>
<comment type="similarity">
    <text evidence="4 8">Belongs to the type-II 3-dehydroquinase family.</text>
</comment>
<reference evidence="12" key="1">
    <citation type="submission" date="2010-01" db="EMBL/GenBank/DDBJ databases">
        <title>Genome fragments of uncultured bacteria from the North Pacific subtropical Gyre.</title>
        <authorList>
            <person name="Pham V.D."/>
            <person name="Delong E.F."/>
        </authorList>
    </citation>
    <scope>NUCLEOTIDE SEQUENCE</scope>
</reference>
<dbReference type="PIRSF" id="PIRSF001399">
    <property type="entry name" value="DHquinase_II"/>
    <property type="match status" value="1"/>
</dbReference>
<dbReference type="NCBIfam" id="NF003805">
    <property type="entry name" value="PRK05395.1-2"/>
    <property type="match status" value="1"/>
</dbReference>
<keyword evidence="7 8" id="KW-0456">Lyase</keyword>
<dbReference type="GO" id="GO:0003855">
    <property type="term" value="F:3-dehydroquinate dehydratase activity"/>
    <property type="evidence" value="ECO:0007669"/>
    <property type="project" value="UniProtKB-UniRule"/>
</dbReference>
<feature type="binding site" evidence="8 10">
    <location>
        <position position="75"/>
    </location>
    <ligand>
        <name>substrate</name>
    </ligand>
</feature>
<dbReference type="GO" id="GO:0019631">
    <property type="term" value="P:quinate catabolic process"/>
    <property type="evidence" value="ECO:0007669"/>
    <property type="project" value="TreeGrafter"/>
</dbReference>
<evidence type="ECO:0000256" key="7">
    <source>
        <dbReference type="ARBA" id="ARBA00023239"/>
    </source>
</evidence>
<dbReference type="InterPro" id="IPR018509">
    <property type="entry name" value="DHquinase_II_CS"/>
</dbReference>
<dbReference type="HAMAP" id="MF_00169">
    <property type="entry name" value="AroQ"/>
    <property type="match status" value="1"/>
</dbReference>
<accession>E7C2A1</accession>
<dbReference type="UniPathway" id="UPA00053">
    <property type="reaction ID" value="UER00086"/>
</dbReference>
<keyword evidence="8" id="KW-0028">Amino-acid biosynthesis</keyword>
<dbReference type="GO" id="GO:0009073">
    <property type="term" value="P:aromatic amino acid family biosynthetic process"/>
    <property type="evidence" value="ECO:0007669"/>
    <property type="project" value="UniProtKB-KW"/>
</dbReference>
<dbReference type="EMBL" id="GU567959">
    <property type="protein sequence ID" value="ADI21575.1"/>
    <property type="molecule type" value="Genomic_DNA"/>
</dbReference>
<dbReference type="InterPro" id="IPR036441">
    <property type="entry name" value="DHquinase_II_sf"/>
</dbReference>
<comment type="function">
    <text evidence="2 8">Catalyzes a trans-dehydration via an enolate intermediate.</text>
</comment>
<evidence type="ECO:0000256" key="1">
    <source>
        <dbReference type="ARBA" id="ARBA00001864"/>
    </source>
</evidence>
<evidence type="ECO:0000256" key="3">
    <source>
        <dbReference type="ARBA" id="ARBA00004902"/>
    </source>
</evidence>
<dbReference type="CDD" id="cd00466">
    <property type="entry name" value="DHQase_II"/>
    <property type="match status" value="1"/>
</dbReference>
<dbReference type="Gene3D" id="3.40.50.9100">
    <property type="entry name" value="Dehydroquinase, class II"/>
    <property type="match status" value="1"/>
</dbReference>
<dbReference type="SUPFAM" id="SSF52304">
    <property type="entry name" value="Type II 3-dehydroquinate dehydratase"/>
    <property type="match status" value="1"/>
</dbReference>
<dbReference type="PANTHER" id="PTHR21272">
    <property type="entry name" value="CATABOLIC 3-DEHYDROQUINASE"/>
    <property type="match status" value="1"/>
</dbReference>
<comment type="subunit">
    <text evidence="5 8">Homododecamer.</text>
</comment>
<feature type="active site" description="Proton donor" evidence="8 9">
    <location>
        <position position="101"/>
    </location>
</feature>
<organism evidence="12">
    <name type="scientific">uncultured verrucomicrobium HF0070_35E03</name>
    <dbReference type="NCBI Taxonomy" id="723595"/>
    <lineage>
        <taxon>Bacteria</taxon>
        <taxon>Pseudomonadati</taxon>
        <taxon>Verrucomicrobiota</taxon>
        <taxon>environmental samples</taxon>
    </lineage>
</organism>
<feature type="binding site" evidence="8 10">
    <location>
        <position position="112"/>
    </location>
    <ligand>
        <name>substrate</name>
    </ligand>
</feature>
<evidence type="ECO:0000256" key="4">
    <source>
        <dbReference type="ARBA" id="ARBA00011037"/>
    </source>
</evidence>
<gene>
    <name evidence="8" type="primary">aroQ</name>
</gene>
<feature type="site" description="Transition state stabilizer" evidence="8 11">
    <location>
        <position position="18"/>
    </location>
</feature>
<dbReference type="PANTHER" id="PTHR21272:SF3">
    <property type="entry name" value="CATABOLIC 3-DEHYDROQUINASE"/>
    <property type="match status" value="1"/>
</dbReference>
<evidence type="ECO:0000256" key="9">
    <source>
        <dbReference type="PIRSR" id="PIRSR001399-1"/>
    </source>
</evidence>
<evidence type="ECO:0000313" key="12">
    <source>
        <dbReference type="EMBL" id="ADI21575.1"/>
    </source>
</evidence>
<feature type="binding site" evidence="8 10">
    <location>
        <position position="81"/>
    </location>
    <ligand>
        <name>substrate</name>
    </ligand>
</feature>
<comment type="pathway">
    <text evidence="3 8">Metabolic intermediate biosynthesis; chorismate biosynthesis; chorismate from D-erythrose 4-phosphate and phosphoenolpyruvate: step 3/7.</text>
</comment>